<organism evidence="3 4">
    <name type="scientific">Escallonia rubra</name>
    <dbReference type="NCBI Taxonomy" id="112253"/>
    <lineage>
        <taxon>Eukaryota</taxon>
        <taxon>Viridiplantae</taxon>
        <taxon>Streptophyta</taxon>
        <taxon>Embryophyta</taxon>
        <taxon>Tracheophyta</taxon>
        <taxon>Spermatophyta</taxon>
        <taxon>Magnoliopsida</taxon>
        <taxon>eudicotyledons</taxon>
        <taxon>Gunneridae</taxon>
        <taxon>Pentapetalae</taxon>
        <taxon>asterids</taxon>
        <taxon>campanulids</taxon>
        <taxon>Escalloniales</taxon>
        <taxon>Escalloniaceae</taxon>
        <taxon>Escallonia</taxon>
    </lineage>
</organism>
<dbReference type="AlphaFoldDB" id="A0AA88R1V5"/>
<name>A0AA88R1V5_9ASTE</name>
<dbReference type="CDD" id="cd09272">
    <property type="entry name" value="RNase_HI_RT_Ty1"/>
    <property type="match status" value="1"/>
</dbReference>
<feature type="domain" description="Putative plant transposon protein" evidence="2">
    <location>
        <begin position="319"/>
        <end position="493"/>
    </location>
</feature>
<proteinExistence type="predicted"/>
<feature type="region of interest" description="Disordered" evidence="1">
    <location>
        <begin position="1"/>
        <end position="34"/>
    </location>
</feature>
<dbReference type="EMBL" id="JAVXUO010001587">
    <property type="protein sequence ID" value="KAK2980808.1"/>
    <property type="molecule type" value="Genomic_DNA"/>
</dbReference>
<comment type="caution">
    <text evidence="3">The sequence shown here is derived from an EMBL/GenBank/DDBJ whole genome shotgun (WGS) entry which is preliminary data.</text>
</comment>
<evidence type="ECO:0000313" key="3">
    <source>
        <dbReference type="EMBL" id="KAK2980808.1"/>
    </source>
</evidence>
<evidence type="ECO:0000256" key="1">
    <source>
        <dbReference type="SAM" id="MobiDB-lite"/>
    </source>
</evidence>
<feature type="non-terminal residue" evidence="3">
    <location>
        <position position="1"/>
    </location>
</feature>
<evidence type="ECO:0000313" key="4">
    <source>
        <dbReference type="Proteomes" id="UP001187471"/>
    </source>
</evidence>
<reference evidence="3" key="1">
    <citation type="submission" date="2022-12" db="EMBL/GenBank/DDBJ databases">
        <title>Draft genome assemblies for two species of Escallonia (Escalloniales).</title>
        <authorList>
            <person name="Chanderbali A."/>
            <person name="Dervinis C."/>
            <person name="Anghel I."/>
            <person name="Soltis D."/>
            <person name="Soltis P."/>
            <person name="Zapata F."/>
        </authorList>
    </citation>
    <scope>NUCLEOTIDE SEQUENCE</scope>
    <source>
        <strain evidence="3">UCBG92.1500</strain>
        <tissue evidence="3">Leaf</tissue>
    </source>
</reference>
<dbReference type="InterPro" id="IPR046796">
    <property type="entry name" value="Transposase_32_dom"/>
</dbReference>
<evidence type="ECO:0000259" key="2">
    <source>
        <dbReference type="Pfam" id="PF20167"/>
    </source>
</evidence>
<keyword evidence="4" id="KW-1185">Reference proteome</keyword>
<dbReference type="Pfam" id="PF20167">
    <property type="entry name" value="Transposase_32"/>
    <property type="match status" value="1"/>
</dbReference>
<sequence>MDLNNKLNVSSTEGECSTSSHNNNDETLPLPKSLRYSSSHPLEQVIGNVERGVTTRSTSKEGIFINQSKYTRELLKRFGLENAKPRGTPISPSVNLIKDENGKDVDSKLFRGMIGSVLYLTASRPDIMFSVCICARFQACPKESHLSAVKRIFKYLSGTLNLGLWYPRNSSIDLVGFSDSDYAGCLVDRKSTSGTCQFLGDALVSWHSKKQTSVALSTAEAEYVAAGSCCAQVLWMRQTLQDFGVSLDLIPIMYDSSSAIDISKNPVQHSRTKHIDIRHHFLRDNVQKGLIELKKEVILGRPSDVNLMTQLGVTALFERMGCLSLLSPPSTYYPSLVRMFYSNLHFNAQPPTFLTSYVNGVHIHLDATTLAHIFGFVNQSSTLVFTANTWCTTSSFTPLQQTQTLLGDPSITQPRKPNLGDMSPLYRVLHLILCYNLSARFGSYATFSYLDIILLTHFIRGSPLNIAGIIMLIMNARKNKSSANLPFGLLLTR</sequence>
<dbReference type="Proteomes" id="UP001187471">
    <property type="component" value="Unassembled WGS sequence"/>
</dbReference>
<feature type="compositionally biased region" description="Polar residues" evidence="1">
    <location>
        <begin position="1"/>
        <end position="26"/>
    </location>
</feature>
<protein>
    <recommendedName>
        <fullName evidence="2">Putative plant transposon protein domain-containing protein</fullName>
    </recommendedName>
</protein>
<dbReference type="PANTHER" id="PTHR11439:SF442">
    <property type="entry name" value="CYSTEINE-RICH RLK (RECEPTOR-LIKE PROTEIN KINASE) 8"/>
    <property type="match status" value="1"/>
</dbReference>
<gene>
    <name evidence="3" type="ORF">RJ640_020460</name>
</gene>
<dbReference type="PANTHER" id="PTHR11439">
    <property type="entry name" value="GAG-POL-RELATED RETROTRANSPOSON"/>
    <property type="match status" value="1"/>
</dbReference>
<accession>A0AA88R1V5</accession>